<dbReference type="SUPFAM" id="SSF56322">
    <property type="entry name" value="ADC synthase"/>
    <property type="match status" value="1"/>
</dbReference>
<dbReference type="PANTHER" id="PTHR42916:SF1">
    <property type="entry name" value="PROTEIN PHYLLO, CHLOROPLASTIC"/>
    <property type="match status" value="1"/>
</dbReference>
<sequence length="1747" mass="178538">MRAFTPVQVPCMATCGAMAMDFGEALEALAAAVRIAERRYAHHASGLLRIEVPLPRGASALQWLQGQPLAEALLPRVYFSPRRSSAPATAGGAAAAAGAEGAGAVAGAGAAWLWQGAPGAALDEGVVGGIQAFLSEGAPRVRALGGSRFDPAAAPAREWAPFGAFCMLLPRLELLEAATCSLLACTLAWRPRTPDPDTNPTKSFHAGGGGGGEGRGPDTLAAACAAALVALAAARGPAPASAPSLQVVRHSLAHLPDEAGWRKAMQPLHDALAPVAENPAEEPYDRTGGGDVDPAMAREEYELGGQQGLDELLAALGAGGEAVVARAGGEAGSDRLTKVVLARRTDVRFTGQLDALSLLATLQERDPRSYQAFLQVPGGAAFLACTPEQLYARTGRAVASEAVAATRARGPPGDVETDFWLAFDLLRSGKDHAEFSVVREWVRAALVGLCEGGSVRLEREKSVLKQGAVQHLYARLAGTLARDASDAALLAALHPTPAVCGRPRDAARAELAAREPFDRGFYAGPFGWVTGAAAEFVVAIRSALVEGEWAELELKVAQFEALLRAPPALAAAPNLNALWARLLVEEFCRAGCSTFCVAPGSRSSPLAAAAAAQPRARLVPCIDERSLAFWALGHGRACGRPAVVITSSGTAVANLLPAVVEASAAGVPLVLLTADRPAELRGTGANQTIDQVKIFGGYVRWAADLGPPDAAVPARAVLAAADEAVRRASGPAAGPVHLNLQFREPLAPVLAPWPAGALVGTERWEASRRPFTAHAALPAAAWGSMGNGATFGGELGEALACLASARRGLLVLGELPSAADAAAALRVARALGWPVAADVLSGVRVGAVAAPGCPPVLHHFDHLLLDAPGAAQSHASSAADPEPAPDPDTAALRAALRPDAVLQLGGRLTSKRTQGFLEWAALPDACSGRPAAAWLFAGAGAQRHDQAHLLSHAVELPLPALAHVLEQDLPAARETLGPSASRAAADDRTAYAALLQLLDGVAGREIDAALAEIPGVAEPFVARELSRVLPLGDALFLGNSMPIRDMDMYATAPLHSPASPGGGAVASGLGAPVAANRGASGIDGVLSTAAGWAAGLGRAATLLLGDISFLHDINGLNLLRTGELQAPLTIVLVNNGGGGIFSFLPVADAVPEDAFTPLWATPQNVDLAGMCRAHGIAYQRVAEPEGLCGALAAAWGLNRHSVVEVATARRANVAHHRQVQAAVGAAVARALRLATRPGAEGLCALPLLQPPLRVKLASLQRYALPLAAPMTMCPNPTSDPAEAPLTTWRAGLLLRVYVAEPGGREACGIGEIAPLPGLHAESLAEAEAAAAVAVNGLVACEGASACAAEAARLVSAGFMTLKIKVARLSDPLEDAAAVAAVRAAVGPSIRLRADANRRWSLQEAIAFGRAAAASDLEYVEEPVRDPTDLPAFYAATGVATALDETLDALLAGAASGPAQGAGLAAVVVKPAVVGGFEVAAAVARWAARAGVRVVVSSAFESSVALAQYAHLAAALEGVAWVDPHGGDPRMGGENAVSAWVDREGGGWRCLALDLPGHGDSAVDPARGGEESAHSLEASADAVAACLAAEGLTRRAGSAGPSCLALVGYSLGARLALVLVARHGALFDSVAMVSGLAGLRGAVERAERRARDDAAAAALRSGGVEDFVHAWYRAPLWASLRAHPRFPELLARRACGGDAAALAAALVGASPGRAPDLWAALPALWPQLLFVAGALDAKFSHDVPPTTA</sequence>
<dbReference type="InterPro" id="IPR004433">
    <property type="entry name" value="MenaQ_synth_MenD"/>
</dbReference>
<keyword evidence="1" id="KW-0808">Transferase</keyword>
<dbReference type="InterPro" id="IPR015890">
    <property type="entry name" value="Chorismate_C"/>
</dbReference>
<accession>A0AAW1RTN9</accession>
<dbReference type="SFLD" id="SFLDG00180">
    <property type="entry name" value="muconate_cycloisomerase"/>
    <property type="match status" value="1"/>
</dbReference>
<keyword evidence="9" id="KW-1185">Reference proteome</keyword>
<dbReference type="GO" id="GO:0070204">
    <property type="term" value="F:2-succinyl-5-enolpyruvyl-6-hydroxy-3-cyclohexene-1-carboxylic-acid synthase activity"/>
    <property type="evidence" value="ECO:0007669"/>
    <property type="project" value="InterPro"/>
</dbReference>
<dbReference type="Gene3D" id="3.40.50.1220">
    <property type="entry name" value="TPP-binding domain"/>
    <property type="match status" value="1"/>
</dbReference>
<dbReference type="GO" id="GO:0046872">
    <property type="term" value="F:metal ion binding"/>
    <property type="evidence" value="ECO:0007669"/>
    <property type="project" value="UniProtKB-KW"/>
</dbReference>
<dbReference type="Pfam" id="PF00425">
    <property type="entry name" value="Chorismate_bind"/>
    <property type="match status" value="1"/>
</dbReference>
<dbReference type="InterPro" id="IPR013342">
    <property type="entry name" value="Mandelate_racemase_C"/>
</dbReference>
<dbReference type="InterPro" id="IPR029058">
    <property type="entry name" value="AB_hydrolase_fold"/>
</dbReference>
<dbReference type="EMBL" id="JALJOU010000022">
    <property type="protein sequence ID" value="KAK9837269.1"/>
    <property type="molecule type" value="Genomic_DNA"/>
</dbReference>
<feature type="domain" description="Mandelate racemase/muconate lactonizing enzyme C-terminal" evidence="7">
    <location>
        <begin position="1343"/>
        <end position="1439"/>
    </location>
</feature>
<keyword evidence="5" id="KW-0464">Manganese</keyword>
<dbReference type="InterPro" id="IPR011766">
    <property type="entry name" value="TPP_enzyme_TPP-bd"/>
</dbReference>
<dbReference type="Pfam" id="PF02775">
    <property type="entry name" value="TPP_enzyme_C"/>
    <property type="match status" value="1"/>
</dbReference>
<dbReference type="InterPro" id="IPR012001">
    <property type="entry name" value="Thiamin_PyroP_enz_TPP-bd_dom"/>
</dbReference>
<dbReference type="InterPro" id="IPR029017">
    <property type="entry name" value="Enolase-like_N"/>
</dbReference>
<dbReference type="Pfam" id="PF02776">
    <property type="entry name" value="TPP_enzyme_N"/>
    <property type="match status" value="1"/>
</dbReference>
<dbReference type="InterPro" id="IPR036849">
    <property type="entry name" value="Enolase-like_C_sf"/>
</dbReference>
<name>A0AAW1RTN9_9CHLO</name>
<dbReference type="GO" id="GO:0009234">
    <property type="term" value="P:menaquinone biosynthetic process"/>
    <property type="evidence" value="ECO:0007669"/>
    <property type="project" value="InterPro"/>
</dbReference>
<proteinExistence type="inferred from homology"/>
<dbReference type="InterPro" id="IPR005801">
    <property type="entry name" value="ADC_synthase"/>
</dbReference>
<dbReference type="SUPFAM" id="SSF53474">
    <property type="entry name" value="alpha/beta-Hydrolases"/>
    <property type="match status" value="1"/>
</dbReference>
<dbReference type="SUPFAM" id="SSF51604">
    <property type="entry name" value="Enolase C-terminal domain-like"/>
    <property type="match status" value="1"/>
</dbReference>
<evidence type="ECO:0000256" key="4">
    <source>
        <dbReference type="ARBA" id="ARBA00023052"/>
    </source>
</evidence>
<gene>
    <name evidence="8" type="ORF">WJX81_002656</name>
</gene>
<dbReference type="Proteomes" id="UP001445335">
    <property type="component" value="Unassembled WGS sequence"/>
</dbReference>
<dbReference type="Gene3D" id="3.60.120.10">
    <property type="entry name" value="Anthranilate synthase"/>
    <property type="match status" value="1"/>
</dbReference>
<keyword evidence="3" id="KW-0460">Magnesium</keyword>
<feature type="compositionally biased region" description="Low complexity" evidence="6">
    <location>
        <begin position="191"/>
        <end position="201"/>
    </location>
</feature>
<dbReference type="NCBIfam" id="TIGR00173">
    <property type="entry name" value="menD"/>
    <property type="match status" value="1"/>
</dbReference>
<dbReference type="SFLD" id="SFLDS00001">
    <property type="entry name" value="Enolase"/>
    <property type="match status" value="1"/>
</dbReference>
<evidence type="ECO:0000313" key="9">
    <source>
        <dbReference type="Proteomes" id="UP001445335"/>
    </source>
</evidence>
<dbReference type="SUPFAM" id="SSF52518">
    <property type="entry name" value="Thiamin diphosphate-binding fold (THDP-binding)"/>
    <property type="match status" value="2"/>
</dbReference>
<evidence type="ECO:0000256" key="2">
    <source>
        <dbReference type="ARBA" id="ARBA00022723"/>
    </source>
</evidence>
<dbReference type="Pfam" id="PF13378">
    <property type="entry name" value="MR_MLE_C"/>
    <property type="match status" value="1"/>
</dbReference>
<dbReference type="Gene3D" id="3.20.20.120">
    <property type="entry name" value="Enolase-like C-terminal domain"/>
    <property type="match status" value="1"/>
</dbReference>
<dbReference type="PANTHER" id="PTHR42916">
    <property type="entry name" value="2-SUCCINYL-5-ENOLPYRUVYL-6-HYDROXY-3-CYCLOHEXENE-1-CARBOXYLATE SYNTHASE"/>
    <property type="match status" value="1"/>
</dbReference>
<dbReference type="Gene3D" id="3.40.50.970">
    <property type="match status" value="2"/>
</dbReference>
<dbReference type="CDD" id="cd07037">
    <property type="entry name" value="TPP_PYR_MenD"/>
    <property type="match status" value="1"/>
</dbReference>
<comment type="caution">
    <text evidence="8">The sequence shown here is derived from an EMBL/GenBank/DDBJ whole genome shotgun (WGS) entry which is preliminary data.</text>
</comment>
<reference evidence="8 9" key="1">
    <citation type="journal article" date="2024" name="Nat. Commun.">
        <title>Phylogenomics reveals the evolutionary origins of lichenization in chlorophyte algae.</title>
        <authorList>
            <person name="Puginier C."/>
            <person name="Libourel C."/>
            <person name="Otte J."/>
            <person name="Skaloud P."/>
            <person name="Haon M."/>
            <person name="Grisel S."/>
            <person name="Petersen M."/>
            <person name="Berrin J.G."/>
            <person name="Delaux P.M."/>
            <person name="Dal Grande F."/>
            <person name="Keller J."/>
        </authorList>
    </citation>
    <scope>NUCLEOTIDE SEQUENCE [LARGE SCALE GENOMIC DNA]</scope>
    <source>
        <strain evidence="8 9">SAG 245.80</strain>
    </source>
</reference>
<evidence type="ECO:0000256" key="1">
    <source>
        <dbReference type="ARBA" id="ARBA00022679"/>
    </source>
</evidence>
<dbReference type="Gene3D" id="3.40.50.1820">
    <property type="entry name" value="alpha/beta hydrolase"/>
    <property type="match status" value="1"/>
</dbReference>
<evidence type="ECO:0000256" key="3">
    <source>
        <dbReference type="ARBA" id="ARBA00022842"/>
    </source>
</evidence>
<dbReference type="HAMAP" id="MF_01659">
    <property type="entry name" value="MenD"/>
    <property type="match status" value="1"/>
</dbReference>
<evidence type="ECO:0000256" key="6">
    <source>
        <dbReference type="SAM" id="MobiDB-lite"/>
    </source>
</evidence>
<organism evidence="8 9">
    <name type="scientific">Elliptochloris bilobata</name>
    <dbReference type="NCBI Taxonomy" id="381761"/>
    <lineage>
        <taxon>Eukaryota</taxon>
        <taxon>Viridiplantae</taxon>
        <taxon>Chlorophyta</taxon>
        <taxon>core chlorophytes</taxon>
        <taxon>Trebouxiophyceae</taxon>
        <taxon>Trebouxiophyceae incertae sedis</taxon>
        <taxon>Elliptochloris clade</taxon>
        <taxon>Elliptochloris</taxon>
    </lineage>
</organism>
<evidence type="ECO:0000313" key="8">
    <source>
        <dbReference type="EMBL" id="KAK9837269.1"/>
    </source>
</evidence>
<feature type="region of interest" description="Disordered" evidence="6">
    <location>
        <begin position="191"/>
        <end position="214"/>
    </location>
</feature>
<dbReference type="InterPro" id="IPR029061">
    <property type="entry name" value="THDP-binding"/>
</dbReference>
<keyword evidence="4" id="KW-0786">Thiamine pyrophosphate</keyword>
<keyword evidence="2" id="KW-0479">Metal-binding</keyword>
<dbReference type="SUPFAM" id="SSF54826">
    <property type="entry name" value="Enolase N-terminal domain-like"/>
    <property type="match status" value="1"/>
</dbReference>
<dbReference type="SFLD" id="SFLDF00009">
    <property type="entry name" value="o-succinylbenzoate_synthase"/>
    <property type="match status" value="1"/>
</dbReference>
<dbReference type="GO" id="GO:0030976">
    <property type="term" value="F:thiamine pyrophosphate binding"/>
    <property type="evidence" value="ECO:0007669"/>
    <property type="project" value="InterPro"/>
</dbReference>
<dbReference type="InterPro" id="IPR029065">
    <property type="entry name" value="Enolase_C-like"/>
</dbReference>
<protein>
    <recommendedName>
        <fullName evidence="7">Mandelate racemase/muconate lactonizing enzyme C-terminal domain-containing protein</fullName>
    </recommendedName>
</protein>
<evidence type="ECO:0000259" key="7">
    <source>
        <dbReference type="SMART" id="SM00922"/>
    </source>
</evidence>
<evidence type="ECO:0000256" key="5">
    <source>
        <dbReference type="ARBA" id="ARBA00023211"/>
    </source>
</evidence>
<dbReference type="SMART" id="SM00922">
    <property type="entry name" value="MR_MLE"/>
    <property type="match status" value="1"/>
</dbReference>
<dbReference type="CDD" id="cd02009">
    <property type="entry name" value="TPP_SHCHC_synthase"/>
    <property type="match status" value="1"/>
</dbReference>